<protein>
    <recommendedName>
        <fullName evidence="9 10">Multifunctional fusion protein</fullName>
    </recommendedName>
    <domain>
        <recommendedName>
            <fullName evidence="9">Protein translocase subunit SecD</fullName>
        </recommendedName>
    </domain>
    <domain>
        <recommendedName>
            <fullName evidence="10">Protein-export membrane protein SecF</fullName>
        </recommendedName>
    </domain>
</protein>
<sequence length="836" mass="89814">MMYYSRLKLASVVAVCLLGMLLCLPNALRQPAPAVPWRQIHLGLDLRGGSYLLMQVDMNSIRADRLQTLADGTRQALLGAGLGYRDIATDAQAGTVTFTPREPAESDADLKTLRAMPKAVADEFSVDRRPDGSIAITLSPVAMRQRAAEAVTQSIEIVRRRIDATGAVDPEITRQGEDRIIVELPGISDPEHVKKLLGTTAKMTFHMVQENALGSAVPGPGVTLLPMLNAPDQKLPVRDHVDVDGSDLTNAGAAIDQQSGEWAVNFTFDSAGARAFAATTQANVGRRFAIVLDNKVVQAPVIRTAITGGNGQITGGFDAQSATDLALLLRAGALPAPLSVIEQRSIGPSLGADSIRAGMISLGVGFALVIVFMALFYGRFGWYANAALLANLVLMVAVLSLFQATLTLPGMAGMLLTLGMAVDANILINERVREEVGRGRTPLAAMQTGFERATSTILDSNATALLAHIMLFVFGTGPVQNFALTIMIGIATTLFTTLLLSRMLMVRWYARTRPTALPVWRRIMFSRPLLRFVPKGTRINFMRGRFVGLATSAVLSIASVILFLHPGLTLGLDFRGGIVVEARTQGPADFGKIRAALAAQHVEAAGVQSFGAPDDVLIRLDAPPAGDHDREAHTQAMVDSVRHAVATLPGAQVLRADAVGASVSAELFRNGMLALGISLLMILGYIWFRFEWEFAVSAVVTLVLDLTKTIGFLVLTHFEFDLVMVAAILTILGYSTNDKVVVYDRVRENLRKYRTMPLAELIDLSINETLGRTLGTSSTVFLAALPLALFGASLSSFAWVMLFGIVVGTSSSIFIAAPLLLLLGEKRLRRDARPAR</sequence>
<evidence type="ECO:0000256" key="8">
    <source>
        <dbReference type="ARBA" id="ARBA00023136"/>
    </source>
</evidence>
<name>A9HHT4_GLUDA</name>
<evidence type="ECO:0000256" key="6">
    <source>
        <dbReference type="ARBA" id="ARBA00022989"/>
    </source>
</evidence>
<keyword evidence="9" id="KW-0997">Cell inner membrane</keyword>
<dbReference type="InterPro" id="IPR022646">
    <property type="entry name" value="SecD/SecF_CS"/>
</dbReference>
<comment type="subcellular location">
    <subcellularLocation>
        <location evidence="9">Cell inner membrane</location>
        <topology evidence="9">Multi-pass membrane protein</topology>
    </subcellularLocation>
    <subcellularLocation>
        <location evidence="1">Cell membrane</location>
        <topology evidence="1">Multi-pass membrane protein</topology>
    </subcellularLocation>
</comment>
<dbReference type="PANTHER" id="PTHR30081">
    <property type="entry name" value="PROTEIN-EXPORT MEMBRANE PROTEIN SEC"/>
    <property type="match status" value="1"/>
</dbReference>
<keyword evidence="2 9" id="KW-0813">Transport</keyword>
<keyword evidence="7 9" id="KW-0811">Translocation</keyword>
<dbReference type="NCBIfam" id="TIGR00916">
    <property type="entry name" value="2A0604s01"/>
    <property type="match status" value="2"/>
</dbReference>
<dbReference type="HAMAP" id="MF_01464_B">
    <property type="entry name" value="SecF_B"/>
    <property type="match status" value="1"/>
</dbReference>
<reference evidence="14 15" key="1">
    <citation type="journal article" date="2009" name="BMC Genomics">
        <title>Complete genome sequence of the sugarcane nitrogen-fixing endophyte Gluconacetobacter diazotrophicus Pal5.</title>
        <authorList>
            <person name="Bertalan M."/>
            <person name="Albano R."/>
            <person name="Padua V."/>
            <person name="Rouws L."/>
            <person name="Rojas C."/>
            <person name="Hemerly A."/>
            <person name="Teixeira K."/>
            <person name="Schwab S."/>
            <person name="Araujo J."/>
            <person name="Oliveira A."/>
            <person name="Franca L."/>
            <person name="Magalhaes V."/>
            <person name="Alqueres S."/>
            <person name="Cardoso A."/>
            <person name="Almeida W."/>
            <person name="Loureiro M.M."/>
            <person name="Nogueira E."/>
            <person name="Cidade D."/>
            <person name="Oliveira D."/>
            <person name="Simao T."/>
            <person name="Macedo J."/>
            <person name="Valadao A."/>
            <person name="Dreschsel M."/>
            <person name="Freitas F."/>
            <person name="Vidal M."/>
            <person name="Guedes H."/>
            <person name="Rodrigues E."/>
            <person name="Meneses C."/>
            <person name="Brioso P."/>
            <person name="Pozzer L."/>
            <person name="Figueiredo D."/>
            <person name="Montano H."/>
            <person name="Junior J."/>
            <person name="Filho G."/>
            <person name="Flores V."/>
            <person name="Ferreira B."/>
            <person name="Branco A."/>
            <person name="Gonzalez P."/>
            <person name="Guillobel H."/>
            <person name="Lemos M."/>
            <person name="Seibel L."/>
            <person name="Macedo J."/>
            <person name="Alves-Ferreira M."/>
            <person name="Sachetto-Martins G."/>
            <person name="Coelho A."/>
            <person name="Santos E."/>
            <person name="Amaral G."/>
            <person name="Neves A."/>
            <person name="Pacheco A.B."/>
            <person name="Carvalho D."/>
            <person name="Lery L."/>
            <person name="Bisch P."/>
            <person name="Rossle S.C."/>
            <person name="Urmenyi T."/>
            <person name="Kruger W.V."/>
            <person name="Martins O."/>
            <person name="Baldani J.I."/>
            <person name="Ferreira P.C."/>
        </authorList>
    </citation>
    <scope>NUCLEOTIDE SEQUENCE [LARGE SCALE GENOMIC DNA]</scope>
    <source>
        <strain evidence="15">ATCC 49037 / DSM 5601 / CCUG 37298 / CIP 103539 / LMG 7603 / PAl5</strain>
    </source>
</reference>
<feature type="transmembrane region" description="Helical" evidence="9">
    <location>
        <begin position="546"/>
        <end position="565"/>
    </location>
</feature>
<feature type="transmembrane region" description="Helical" evidence="9">
    <location>
        <begin position="774"/>
        <end position="792"/>
    </location>
</feature>
<comment type="subunit">
    <text evidence="10">Forms a complex with SecD. Part of the essential Sec protein translocation apparatus which comprises SecA, SecYEG and auxiliary proteins SecDF-YajC and YidC.</text>
</comment>
<dbReference type="Pfam" id="PF21760">
    <property type="entry name" value="SecD_1st"/>
    <property type="match status" value="1"/>
</dbReference>
<dbReference type="NCBIfam" id="TIGR01129">
    <property type="entry name" value="secD"/>
    <property type="match status" value="1"/>
</dbReference>
<keyword evidence="4 9" id="KW-0812">Transmembrane</keyword>
<dbReference type="InterPro" id="IPR054384">
    <property type="entry name" value="SecDF_P1_head"/>
</dbReference>
<dbReference type="Gene3D" id="3.30.1360.200">
    <property type="match status" value="1"/>
</dbReference>
<dbReference type="InterPro" id="IPR055344">
    <property type="entry name" value="SecD_SecF_C_bact"/>
</dbReference>
<evidence type="ECO:0000259" key="11">
    <source>
        <dbReference type="Pfam" id="PF02355"/>
    </source>
</evidence>
<dbReference type="HAMAP" id="MF_01463_B">
    <property type="entry name" value="SecD_B"/>
    <property type="match status" value="1"/>
</dbReference>
<keyword evidence="5 9" id="KW-0653">Protein transport</keyword>
<feature type="transmembrane region" description="Helical" evidence="9">
    <location>
        <begin position="482"/>
        <end position="501"/>
    </location>
</feature>
<dbReference type="InterPro" id="IPR022813">
    <property type="entry name" value="SecD/SecF_arch_bac"/>
</dbReference>
<dbReference type="AlphaFoldDB" id="A9HHT4"/>
<dbReference type="Pfam" id="PF02355">
    <property type="entry name" value="SecD_SecF_C"/>
    <property type="match status" value="2"/>
</dbReference>
<comment type="similarity">
    <text evidence="10">Belongs to the SecD/SecF family. SecF subfamily.</text>
</comment>
<comment type="similarity">
    <text evidence="9">Belongs to the SecD/SecF family. SecD subfamily.</text>
</comment>
<feature type="transmembrane region" description="Helical" evidence="9">
    <location>
        <begin position="382"/>
        <end position="402"/>
    </location>
</feature>
<evidence type="ECO:0000256" key="3">
    <source>
        <dbReference type="ARBA" id="ARBA00022475"/>
    </source>
</evidence>
<dbReference type="Proteomes" id="UP000001176">
    <property type="component" value="Chromosome"/>
</dbReference>
<dbReference type="InterPro" id="IPR005791">
    <property type="entry name" value="SecD"/>
</dbReference>
<dbReference type="RefSeq" id="WP_012225218.1">
    <property type="nucleotide sequence ID" value="NC_010125.1"/>
</dbReference>
<keyword evidence="15" id="KW-1185">Reference proteome</keyword>
<dbReference type="GO" id="GO:0015450">
    <property type="term" value="F:protein-transporting ATPase activity"/>
    <property type="evidence" value="ECO:0007669"/>
    <property type="project" value="InterPro"/>
</dbReference>
<dbReference type="InterPro" id="IPR005665">
    <property type="entry name" value="SecF_bac"/>
</dbReference>
<evidence type="ECO:0000256" key="10">
    <source>
        <dbReference type="HAMAP-Rule" id="MF_01464"/>
    </source>
</evidence>
<dbReference type="PRINTS" id="PR01755">
    <property type="entry name" value="SECFTRNLCASE"/>
</dbReference>
<evidence type="ECO:0000256" key="4">
    <source>
        <dbReference type="ARBA" id="ARBA00022692"/>
    </source>
</evidence>
<feature type="transmembrane region" description="Helical" evidence="9">
    <location>
        <begin position="355"/>
        <end position="375"/>
    </location>
</feature>
<keyword evidence="3 9" id="KW-1003">Cell membrane</keyword>
<evidence type="ECO:0000313" key="15">
    <source>
        <dbReference type="Proteomes" id="UP000001176"/>
    </source>
</evidence>
<evidence type="ECO:0000256" key="9">
    <source>
        <dbReference type="HAMAP-Rule" id="MF_01463"/>
    </source>
</evidence>
<dbReference type="InterPro" id="IPR048634">
    <property type="entry name" value="SecD_SecF_C"/>
</dbReference>
<proteinExistence type="inferred from homology"/>
<evidence type="ECO:0000256" key="1">
    <source>
        <dbReference type="ARBA" id="ARBA00004651"/>
    </source>
</evidence>
<dbReference type="EMBL" id="AM889285">
    <property type="protein sequence ID" value="CAP55678.1"/>
    <property type="molecule type" value="Genomic_DNA"/>
</dbReference>
<evidence type="ECO:0000256" key="7">
    <source>
        <dbReference type="ARBA" id="ARBA00023010"/>
    </source>
</evidence>
<comment type="subunit">
    <text evidence="9">Forms a complex with SecF. Part of the essential Sec protein translocation apparatus which comprises SecA, SecYEG and auxiliary proteins SecDF-YajC and YidC.</text>
</comment>
<comment type="function">
    <text evidence="9">Part of the Sec protein translocase complex. Interacts with the SecYEG preprotein conducting channel. SecDF uses the proton motive force (PMF) to complete protein translocation after the ATP-dependent function of SecA.</text>
</comment>
<dbReference type="SUPFAM" id="SSF82866">
    <property type="entry name" value="Multidrug efflux transporter AcrB transmembrane domain"/>
    <property type="match status" value="2"/>
</dbReference>
<feature type="domain" description="SecDF P1 head subdomain" evidence="13">
    <location>
        <begin position="231"/>
        <end position="336"/>
    </location>
</feature>
<dbReference type="GO" id="GO:0006605">
    <property type="term" value="P:protein targeting"/>
    <property type="evidence" value="ECO:0007669"/>
    <property type="project" value="UniProtKB-UniRule"/>
</dbReference>
<feature type="domain" description="Protein translocase subunit SecDF P1" evidence="12">
    <location>
        <begin position="151"/>
        <end position="210"/>
    </location>
</feature>
<dbReference type="Pfam" id="PF22599">
    <property type="entry name" value="SecDF_P1_head"/>
    <property type="match status" value="1"/>
</dbReference>
<comment type="caution">
    <text evidence="9">Lacks conserved residue(s) required for the propagation of feature annotation.</text>
</comment>
<evidence type="ECO:0000256" key="2">
    <source>
        <dbReference type="ARBA" id="ARBA00022448"/>
    </source>
</evidence>
<dbReference type="FunFam" id="1.20.1640.10:FF:000004">
    <property type="entry name" value="Protein translocase subunit SecD"/>
    <property type="match status" value="1"/>
</dbReference>
<organism evidence="14 15">
    <name type="scientific">Gluconacetobacter diazotrophicus (strain ATCC 49037 / DSM 5601 / CCUG 37298 / CIP 103539 / LMG 7603 / PAl5)</name>
    <dbReference type="NCBI Taxonomy" id="272568"/>
    <lineage>
        <taxon>Bacteria</taxon>
        <taxon>Pseudomonadati</taxon>
        <taxon>Pseudomonadota</taxon>
        <taxon>Alphaproteobacteria</taxon>
        <taxon>Acetobacterales</taxon>
        <taxon>Acetobacteraceae</taxon>
        <taxon>Gluconacetobacter</taxon>
    </lineage>
</organism>
<keyword evidence="6 9" id="KW-1133">Transmembrane helix</keyword>
<feature type="transmembrane region" description="Helical" evidence="9">
    <location>
        <begin position="798"/>
        <end position="823"/>
    </location>
</feature>
<dbReference type="InterPro" id="IPR022645">
    <property type="entry name" value="SecD/SecF_bac"/>
</dbReference>
<dbReference type="PANTHER" id="PTHR30081:SF1">
    <property type="entry name" value="PROTEIN TRANSLOCASE SUBUNIT SECD"/>
    <property type="match status" value="1"/>
</dbReference>
<dbReference type="Gene3D" id="3.30.70.3400">
    <property type="match status" value="1"/>
</dbReference>
<dbReference type="NCBIfam" id="TIGR00966">
    <property type="entry name" value="transloc_SecF"/>
    <property type="match status" value="1"/>
</dbReference>
<feature type="domain" description="Protein export membrane protein SecD/SecF C-terminal" evidence="11">
    <location>
        <begin position="651"/>
        <end position="825"/>
    </location>
</feature>
<feature type="domain" description="Protein export membrane protein SecD/SecF C-terminal" evidence="11">
    <location>
        <begin position="339"/>
        <end position="509"/>
    </location>
</feature>
<keyword evidence="8 9" id="KW-0472">Membrane</keyword>
<evidence type="ECO:0000256" key="5">
    <source>
        <dbReference type="ARBA" id="ARBA00022927"/>
    </source>
</evidence>
<dbReference type="Pfam" id="PF07549">
    <property type="entry name" value="Sec_GG"/>
    <property type="match status" value="2"/>
</dbReference>
<feature type="transmembrane region" description="Helical" evidence="9">
    <location>
        <begin position="667"/>
        <end position="688"/>
    </location>
</feature>
<dbReference type="GO" id="GO:0065002">
    <property type="term" value="P:intracellular protein transmembrane transport"/>
    <property type="evidence" value="ECO:0007669"/>
    <property type="project" value="UniProtKB-UniRule"/>
</dbReference>
<dbReference type="GO" id="GO:0043952">
    <property type="term" value="P:protein transport by the Sec complex"/>
    <property type="evidence" value="ECO:0007669"/>
    <property type="project" value="UniProtKB-UniRule"/>
</dbReference>
<dbReference type="Gene3D" id="1.20.1640.10">
    <property type="entry name" value="Multidrug efflux transporter AcrB transmembrane domain"/>
    <property type="match status" value="2"/>
</dbReference>
<dbReference type="GO" id="GO:0005886">
    <property type="term" value="C:plasma membrane"/>
    <property type="evidence" value="ECO:0007669"/>
    <property type="project" value="UniProtKB-SubCell"/>
</dbReference>
<evidence type="ECO:0000313" key="14">
    <source>
        <dbReference type="EMBL" id="CAP55678.1"/>
    </source>
</evidence>
<evidence type="ECO:0000259" key="13">
    <source>
        <dbReference type="Pfam" id="PF22599"/>
    </source>
</evidence>
<feature type="transmembrane region" description="Helical" evidence="9">
    <location>
        <begin position="695"/>
        <end position="716"/>
    </location>
</feature>
<dbReference type="InterPro" id="IPR048631">
    <property type="entry name" value="SecD_1st"/>
</dbReference>
<gene>
    <name evidence="9 14" type="primary">secD</name>
    <name evidence="10" type="synonym">secF</name>
    <name evidence="14" type="ordered locus">GDI1735</name>
</gene>
<evidence type="ECO:0000259" key="12">
    <source>
        <dbReference type="Pfam" id="PF21760"/>
    </source>
</evidence>
<dbReference type="KEGG" id="gdi:GDI1735"/>
<feature type="transmembrane region" description="Helical" evidence="9">
    <location>
        <begin position="722"/>
        <end position="742"/>
    </location>
</feature>
<accession>A9HHT4</accession>
<dbReference type="NCBIfam" id="NF009583">
    <property type="entry name" value="PRK13024.1-3"/>
    <property type="match status" value="1"/>
</dbReference>